<dbReference type="OrthoDB" id="1716625at2759"/>
<dbReference type="Pfam" id="PF00350">
    <property type="entry name" value="Dynamin_N"/>
    <property type="match status" value="1"/>
</dbReference>
<feature type="domain" description="Dynamin N-terminal" evidence="1">
    <location>
        <begin position="113"/>
        <end position="271"/>
    </location>
</feature>
<dbReference type="Proteomes" id="UP000291116">
    <property type="component" value="Unassembled WGS sequence"/>
</dbReference>
<dbReference type="InterPro" id="IPR045063">
    <property type="entry name" value="Dynamin_N"/>
</dbReference>
<dbReference type="InterPro" id="IPR051943">
    <property type="entry name" value="TRAFAC_Dynamin-like_GTPase"/>
</dbReference>
<dbReference type="Gene3D" id="3.40.50.300">
    <property type="entry name" value="P-loop containing nucleotide triphosphate hydrolases"/>
    <property type="match status" value="1"/>
</dbReference>
<dbReference type="EMBL" id="CAACVS010000198">
    <property type="protein sequence ID" value="VEU38998.1"/>
    <property type="molecule type" value="Genomic_DNA"/>
</dbReference>
<dbReference type="PANTHER" id="PTHR43681:SF1">
    <property type="entry name" value="SARCALUMENIN"/>
    <property type="match status" value="1"/>
</dbReference>
<gene>
    <name evidence="2" type="ORF">PSNMU_V1.4_AUG-EV-PASAV3_0058340</name>
</gene>
<keyword evidence="3" id="KW-1185">Reference proteome</keyword>
<protein>
    <recommendedName>
        <fullName evidence="1">Dynamin N-terminal domain-containing protein</fullName>
    </recommendedName>
</protein>
<evidence type="ECO:0000313" key="3">
    <source>
        <dbReference type="Proteomes" id="UP000291116"/>
    </source>
</evidence>
<name>A0A448ZAH6_9STRA</name>
<dbReference type="InterPro" id="IPR027417">
    <property type="entry name" value="P-loop_NTPase"/>
</dbReference>
<organism evidence="2 3">
    <name type="scientific">Pseudo-nitzschia multistriata</name>
    <dbReference type="NCBI Taxonomy" id="183589"/>
    <lineage>
        <taxon>Eukaryota</taxon>
        <taxon>Sar</taxon>
        <taxon>Stramenopiles</taxon>
        <taxon>Ochrophyta</taxon>
        <taxon>Bacillariophyta</taxon>
        <taxon>Bacillariophyceae</taxon>
        <taxon>Bacillariophycidae</taxon>
        <taxon>Bacillariales</taxon>
        <taxon>Bacillariaceae</taxon>
        <taxon>Pseudo-nitzschia</taxon>
    </lineage>
</organism>
<reference evidence="2 3" key="1">
    <citation type="submission" date="2019-01" db="EMBL/GenBank/DDBJ databases">
        <authorList>
            <person name="Ferrante I. M."/>
        </authorList>
    </citation>
    <scope>NUCLEOTIDE SEQUENCE [LARGE SCALE GENOMIC DNA]</scope>
    <source>
        <strain evidence="2 3">B856</strain>
    </source>
</reference>
<proteinExistence type="predicted"/>
<accession>A0A448ZAH6</accession>
<evidence type="ECO:0000313" key="2">
    <source>
        <dbReference type="EMBL" id="VEU38998.1"/>
    </source>
</evidence>
<dbReference type="PANTHER" id="PTHR43681">
    <property type="entry name" value="TRANSMEMBRANE GTPASE FZO"/>
    <property type="match status" value="1"/>
</dbReference>
<dbReference type="SUPFAM" id="SSF52540">
    <property type="entry name" value="P-loop containing nucleoside triphosphate hydrolases"/>
    <property type="match status" value="1"/>
</dbReference>
<sequence>MATKISHFALQKFTSNGLKYSRSLCTLLSKPSSPSCSHSVYPLPSTFTLSDYRRAFMNSVADSSESNDSVISPDEILNQCSELYDLLLSLNEKLGGIAVPKSSPHTSLPFCLLVGNHSSGKSSFINYLLQRNIQKAGVAPTDDTFTVIAPGPVDTDADGPTLVGDPDLGFAGLRQFGPTLIHHSQIKYRESPLNFMLVDSPGMIDSPGTGSKEVMDRGYDFPGVVRWFAQRADIVLVFFDPDKPGTTGETMSVLLNSLSGMDHKLLIVLNKADQFEKIHDFARAYGSCWNLSKVIPRKDLPPIFTMSLKDEDSQASQLPASLSDLSANKDDVVELCMKAPKRRIDNVITNLYDSTSTLILFSKIWNDVVSRYNKEWRNSRLREAGLASTSGMALGAVNYLGLDAMIQGGVLGTSIVGVGGLIWYHQSYLNHVQQDLVSLESLSASFQRTHALEVQDGDEFVANIWQRVRGSLRSALTAAFENGGNQATASSSELSKLQNILDIEIPRLRRLANEAQFYDSNSPRA</sequence>
<dbReference type="AlphaFoldDB" id="A0A448ZAH6"/>
<evidence type="ECO:0000259" key="1">
    <source>
        <dbReference type="Pfam" id="PF00350"/>
    </source>
</evidence>